<feature type="domain" description="DUF4142" evidence="1">
    <location>
        <begin position="44"/>
        <end position="115"/>
    </location>
</feature>
<evidence type="ECO:0000313" key="2">
    <source>
        <dbReference type="EMBL" id="NBJ25226.1"/>
    </source>
</evidence>
<dbReference type="Proteomes" id="UP000818323">
    <property type="component" value="Unassembled WGS sequence"/>
</dbReference>
<dbReference type="EMBL" id="JAAAXJ010000005">
    <property type="protein sequence ID" value="NBJ25226.1"/>
    <property type="molecule type" value="Genomic_DNA"/>
</dbReference>
<keyword evidence="3" id="KW-1185">Reference proteome</keyword>
<evidence type="ECO:0000259" key="1">
    <source>
        <dbReference type="Pfam" id="PF13628"/>
    </source>
</evidence>
<name>A0ABW9YZX2_9HYPH</name>
<accession>A0ABW9YZX2</accession>
<dbReference type="InterPro" id="IPR012347">
    <property type="entry name" value="Ferritin-like"/>
</dbReference>
<sequence>ALVGGPVGAAVGAGVGATTGAAAGGAADVQATGSVTPIRLGVPMPPEKVAMLNQLASTSGPQFDRLYGQAQRMGHQEALALHAGYAQAGNDPALRQFAASVVPHIEHHLADARRLPGAAARRR</sequence>
<gene>
    <name evidence="2" type="ORF">GR303_12780</name>
</gene>
<evidence type="ECO:0000313" key="3">
    <source>
        <dbReference type="Proteomes" id="UP000818323"/>
    </source>
</evidence>
<feature type="non-terminal residue" evidence="2">
    <location>
        <position position="1"/>
    </location>
</feature>
<organism evidence="2 3">
    <name type="scientific">Microvirga arsenatis</name>
    <dbReference type="NCBI Taxonomy" id="2692265"/>
    <lineage>
        <taxon>Bacteria</taxon>
        <taxon>Pseudomonadati</taxon>
        <taxon>Pseudomonadota</taxon>
        <taxon>Alphaproteobacteria</taxon>
        <taxon>Hyphomicrobiales</taxon>
        <taxon>Methylobacteriaceae</taxon>
        <taxon>Microvirga</taxon>
    </lineage>
</organism>
<dbReference type="InterPro" id="IPR025419">
    <property type="entry name" value="DUF4142"/>
</dbReference>
<comment type="caution">
    <text evidence="2">The sequence shown here is derived from an EMBL/GenBank/DDBJ whole genome shotgun (WGS) entry which is preliminary data.</text>
</comment>
<proteinExistence type="predicted"/>
<dbReference type="Pfam" id="PF13628">
    <property type="entry name" value="DUF4142"/>
    <property type="match status" value="1"/>
</dbReference>
<dbReference type="Gene3D" id="1.20.1260.10">
    <property type="match status" value="1"/>
</dbReference>
<reference evidence="2 3" key="1">
    <citation type="submission" date="2020-01" db="EMBL/GenBank/DDBJ databases">
        <title>Microvirga sp. nov., an arsenate reduction bacterium isolated from Tibet hotspring sediments.</title>
        <authorList>
            <person name="Yuan C.-G."/>
        </authorList>
    </citation>
    <scope>NUCLEOTIDE SEQUENCE [LARGE SCALE GENOMIC DNA]</scope>
    <source>
        <strain evidence="2 3">SYSU G3D203</strain>
    </source>
</reference>
<dbReference type="RefSeq" id="WP_161747580.1">
    <property type="nucleotide sequence ID" value="NZ_JAAAXJ010000005.1"/>
</dbReference>
<protein>
    <submittedName>
        <fullName evidence="2">DUF4142 domain-containing protein</fullName>
    </submittedName>
</protein>